<accession>A0A511MPK0</accession>
<evidence type="ECO:0000256" key="4">
    <source>
        <dbReference type="ARBA" id="ARBA00022840"/>
    </source>
</evidence>
<evidence type="ECO:0000313" key="6">
    <source>
        <dbReference type="EMBL" id="GEM42532.1"/>
    </source>
</evidence>
<gene>
    <name evidence="6" type="ORF">NN4_70510</name>
</gene>
<dbReference type="PROSITE" id="PS00211">
    <property type="entry name" value="ABC_TRANSPORTER_1"/>
    <property type="match status" value="1"/>
</dbReference>
<dbReference type="InterPro" id="IPR027417">
    <property type="entry name" value="P-loop_NTPase"/>
</dbReference>
<dbReference type="Proteomes" id="UP000321424">
    <property type="component" value="Unassembled WGS sequence"/>
</dbReference>
<dbReference type="PROSITE" id="PS50893">
    <property type="entry name" value="ABC_TRANSPORTER_2"/>
    <property type="match status" value="1"/>
</dbReference>
<evidence type="ECO:0000256" key="1">
    <source>
        <dbReference type="ARBA" id="ARBA00005417"/>
    </source>
</evidence>
<protein>
    <submittedName>
        <fullName evidence="6">ABC transporter ATP-binding protein</fullName>
    </submittedName>
</protein>
<dbReference type="InterPro" id="IPR003593">
    <property type="entry name" value="AAA+_ATPase"/>
</dbReference>
<sequence>MIHTETPSALRLHGLSAGYAGRTVLHQVSGVIPADQVTAIVGPNGSGKSTLLAVLADVLAPSAGTVERTTERRPAFVIQHTAVPATLPITVRETVAMGRWAHRGPWRRLTRADRALVDTCLERLDITDLAGRRLDTLSGGQRQRALLAQALAQEAEVLLLDEPAAGLDSSSQQEISRAIREISAGGVTVVQATHDAEEAARADHCLYLRDGTLISEGAPDDVLIRYRAVPSAANERALELT</sequence>
<dbReference type="InterPro" id="IPR050153">
    <property type="entry name" value="Metal_Ion_Import_ABC"/>
</dbReference>
<dbReference type="NCBIfam" id="NF040873">
    <property type="entry name" value="AztA"/>
    <property type="match status" value="1"/>
</dbReference>
<dbReference type="EMBL" id="BJXA01000071">
    <property type="protein sequence ID" value="GEM42532.1"/>
    <property type="molecule type" value="Genomic_DNA"/>
</dbReference>
<dbReference type="PANTHER" id="PTHR42734:SF5">
    <property type="entry name" value="IRON TRANSPORT SYSTEM ATP-BINDING PROTEIN HI_0361-RELATED"/>
    <property type="match status" value="1"/>
</dbReference>
<dbReference type="SUPFAM" id="SSF52540">
    <property type="entry name" value="P-loop containing nucleoside triphosphate hydrolases"/>
    <property type="match status" value="1"/>
</dbReference>
<keyword evidence="2" id="KW-0813">Transport</keyword>
<proteinExistence type="inferred from homology"/>
<evidence type="ECO:0000256" key="2">
    <source>
        <dbReference type="ARBA" id="ARBA00022448"/>
    </source>
</evidence>
<organism evidence="6 7">
    <name type="scientific">Nocardia ninae NBRC 108245</name>
    <dbReference type="NCBI Taxonomy" id="1210091"/>
    <lineage>
        <taxon>Bacteria</taxon>
        <taxon>Bacillati</taxon>
        <taxon>Actinomycetota</taxon>
        <taxon>Actinomycetes</taxon>
        <taxon>Mycobacteriales</taxon>
        <taxon>Nocardiaceae</taxon>
        <taxon>Nocardia</taxon>
    </lineage>
</organism>
<name>A0A511MPK0_9NOCA</name>
<dbReference type="Gene3D" id="3.40.50.300">
    <property type="entry name" value="P-loop containing nucleotide triphosphate hydrolases"/>
    <property type="match status" value="1"/>
</dbReference>
<dbReference type="GO" id="GO:0016887">
    <property type="term" value="F:ATP hydrolysis activity"/>
    <property type="evidence" value="ECO:0007669"/>
    <property type="project" value="InterPro"/>
</dbReference>
<evidence type="ECO:0000259" key="5">
    <source>
        <dbReference type="PROSITE" id="PS50893"/>
    </source>
</evidence>
<dbReference type="AlphaFoldDB" id="A0A511MPK0"/>
<dbReference type="InterPro" id="IPR047748">
    <property type="entry name" value="AztA-like"/>
</dbReference>
<dbReference type="InterPro" id="IPR017871">
    <property type="entry name" value="ABC_transporter-like_CS"/>
</dbReference>
<dbReference type="OrthoDB" id="5296765at2"/>
<comment type="caution">
    <text evidence="6">The sequence shown here is derived from an EMBL/GenBank/DDBJ whole genome shotgun (WGS) entry which is preliminary data.</text>
</comment>
<dbReference type="RefSeq" id="WP_147140180.1">
    <property type="nucleotide sequence ID" value="NZ_BJXA01000071.1"/>
</dbReference>
<dbReference type="InterPro" id="IPR003439">
    <property type="entry name" value="ABC_transporter-like_ATP-bd"/>
</dbReference>
<evidence type="ECO:0000313" key="7">
    <source>
        <dbReference type="Proteomes" id="UP000321424"/>
    </source>
</evidence>
<comment type="similarity">
    <text evidence="1">Belongs to the ABC transporter superfamily.</text>
</comment>
<feature type="domain" description="ABC transporter" evidence="5">
    <location>
        <begin position="10"/>
        <end position="235"/>
    </location>
</feature>
<keyword evidence="7" id="KW-1185">Reference proteome</keyword>
<dbReference type="Pfam" id="PF00005">
    <property type="entry name" value="ABC_tran"/>
    <property type="match status" value="1"/>
</dbReference>
<reference evidence="6 7" key="1">
    <citation type="submission" date="2019-07" db="EMBL/GenBank/DDBJ databases">
        <title>Whole genome shotgun sequence of Nocardia ninae NBRC 108245.</title>
        <authorList>
            <person name="Hosoyama A."/>
            <person name="Uohara A."/>
            <person name="Ohji S."/>
            <person name="Ichikawa N."/>
        </authorList>
    </citation>
    <scope>NUCLEOTIDE SEQUENCE [LARGE SCALE GENOMIC DNA]</scope>
    <source>
        <strain evidence="6 7">NBRC 108245</strain>
    </source>
</reference>
<keyword evidence="3" id="KW-0547">Nucleotide-binding</keyword>
<dbReference type="GO" id="GO:0005524">
    <property type="term" value="F:ATP binding"/>
    <property type="evidence" value="ECO:0007669"/>
    <property type="project" value="UniProtKB-KW"/>
</dbReference>
<evidence type="ECO:0000256" key="3">
    <source>
        <dbReference type="ARBA" id="ARBA00022741"/>
    </source>
</evidence>
<keyword evidence="4 6" id="KW-0067">ATP-binding</keyword>
<dbReference type="SMART" id="SM00382">
    <property type="entry name" value="AAA"/>
    <property type="match status" value="1"/>
</dbReference>
<dbReference type="PANTHER" id="PTHR42734">
    <property type="entry name" value="METAL TRANSPORT SYSTEM ATP-BINDING PROTEIN TM_0124-RELATED"/>
    <property type="match status" value="1"/>
</dbReference>